<dbReference type="Gene3D" id="1.10.10.10">
    <property type="entry name" value="Winged helix-like DNA-binding domain superfamily/Winged helix DNA-binding domain"/>
    <property type="match status" value="1"/>
</dbReference>
<dbReference type="InterPro" id="IPR041664">
    <property type="entry name" value="AAA_16"/>
</dbReference>
<evidence type="ECO:0000313" key="5">
    <source>
        <dbReference type="EMBL" id="GGK22520.1"/>
    </source>
</evidence>
<dbReference type="PANTHER" id="PTHR16305">
    <property type="entry name" value="TESTICULAR SOLUBLE ADENYLYL CYCLASE"/>
    <property type="match status" value="1"/>
</dbReference>
<dbReference type="Pfam" id="PF13191">
    <property type="entry name" value="AAA_16"/>
    <property type="match status" value="1"/>
</dbReference>
<dbReference type="InterPro" id="IPR036388">
    <property type="entry name" value="WH-like_DNA-bd_sf"/>
</dbReference>
<evidence type="ECO:0000259" key="4">
    <source>
        <dbReference type="PROSITE" id="PS50043"/>
    </source>
</evidence>
<dbReference type="InterPro" id="IPR016032">
    <property type="entry name" value="Sig_transdc_resp-reg_C-effctor"/>
</dbReference>
<feature type="compositionally biased region" description="Gly residues" evidence="3">
    <location>
        <begin position="985"/>
        <end position="999"/>
    </location>
</feature>
<feature type="region of interest" description="Disordered" evidence="3">
    <location>
        <begin position="970"/>
        <end position="999"/>
    </location>
</feature>
<feature type="domain" description="HTH luxR-type" evidence="4">
    <location>
        <begin position="915"/>
        <end position="980"/>
    </location>
</feature>
<dbReference type="CDD" id="cd06170">
    <property type="entry name" value="LuxR_C_like"/>
    <property type="match status" value="1"/>
</dbReference>
<dbReference type="RefSeq" id="WP_189110997.1">
    <property type="nucleotide sequence ID" value="NZ_BMMV01000027.1"/>
</dbReference>
<keyword evidence="2" id="KW-0067">ATP-binding</keyword>
<dbReference type="EMBL" id="BMMV01000027">
    <property type="protein sequence ID" value="GGK22520.1"/>
    <property type="molecule type" value="Genomic_DNA"/>
</dbReference>
<reference evidence="6" key="1">
    <citation type="journal article" date="2019" name="Int. J. Syst. Evol. Microbiol.">
        <title>The Global Catalogue of Microorganisms (GCM) 10K type strain sequencing project: providing services to taxonomists for standard genome sequencing and annotation.</title>
        <authorList>
            <consortium name="The Broad Institute Genomics Platform"/>
            <consortium name="The Broad Institute Genome Sequencing Center for Infectious Disease"/>
            <person name="Wu L."/>
            <person name="Ma J."/>
        </authorList>
    </citation>
    <scope>NUCLEOTIDE SEQUENCE [LARGE SCALE GENOMIC DNA]</scope>
    <source>
        <strain evidence="6">CGMCC 4.7275</strain>
    </source>
</reference>
<evidence type="ECO:0000313" key="6">
    <source>
        <dbReference type="Proteomes" id="UP000660265"/>
    </source>
</evidence>
<dbReference type="SMART" id="SM00421">
    <property type="entry name" value="HTH_LUXR"/>
    <property type="match status" value="1"/>
</dbReference>
<evidence type="ECO:0000256" key="1">
    <source>
        <dbReference type="ARBA" id="ARBA00022741"/>
    </source>
</evidence>
<organism evidence="5 6">
    <name type="scientific">Streptomyces camponoticapitis</name>
    <dbReference type="NCBI Taxonomy" id="1616125"/>
    <lineage>
        <taxon>Bacteria</taxon>
        <taxon>Bacillati</taxon>
        <taxon>Actinomycetota</taxon>
        <taxon>Actinomycetes</taxon>
        <taxon>Kitasatosporales</taxon>
        <taxon>Streptomycetaceae</taxon>
        <taxon>Streptomyces</taxon>
    </lineage>
</organism>
<feature type="region of interest" description="Disordered" evidence="3">
    <location>
        <begin position="903"/>
        <end position="925"/>
    </location>
</feature>
<evidence type="ECO:0000256" key="3">
    <source>
        <dbReference type="SAM" id="MobiDB-lite"/>
    </source>
</evidence>
<proteinExistence type="predicted"/>
<dbReference type="Proteomes" id="UP000660265">
    <property type="component" value="Unassembled WGS sequence"/>
</dbReference>
<keyword evidence="1" id="KW-0547">Nucleotide-binding</keyword>
<protein>
    <submittedName>
        <fullName evidence="5">Helix-turn-helix transcriptional regulator</fullName>
    </submittedName>
</protein>
<dbReference type="InterPro" id="IPR027417">
    <property type="entry name" value="P-loop_NTPase"/>
</dbReference>
<keyword evidence="6" id="KW-1185">Reference proteome</keyword>
<dbReference type="PRINTS" id="PR00038">
    <property type="entry name" value="HTHLUXR"/>
</dbReference>
<dbReference type="Pfam" id="PF00196">
    <property type="entry name" value="GerE"/>
    <property type="match status" value="1"/>
</dbReference>
<dbReference type="InterPro" id="IPR000792">
    <property type="entry name" value="Tscrpt_reg_LuxR_C"/>
</dbReference>
<dbReference type="PANTHER" id="PTHR16305:SF35">
    <property type="entry name" value="TRANSCRIPTIONAL ACTIVATOR DOMAIN"/>
    <property type="match status" value="1"/>
</dbReference>
<comment type="caution">
    <text evidence="5">The sequence shown here is derived from an EMBL/GenBank/DDBJ whole genome shotgun (WGS) entry which is preliminary data.</text>
</comment>
<sequence length="999" mass="105178">MHEQAWERRLTSALPGAGAGQEPALVLVEGDAGMGKSRLVHRLLELPQARAAARLVVTFQASGGFVVADPLGPEPRVGSSAVPGRRLSALGNGAGSGGAVAAQGIADGARSPANESCESCDSSEHAPAPDAASLGVGLTAYQALEALLASTRPVLLVAEDLHHADDDCLALLRALLREPPTPFAAVLTYRPEQLPRAGLPLGRAVDYPARLSVVRWRLEPLDEGSVRGVAGELLGARRCPQEFVARLWQRCGGVPQVLVDLLRMVRDAAADRERGRGGDAGRAGRECFSARDVDEAGVPVRLAELVLDRTAALPEPYRQIVWAAAVLDEPAGAEDLAAVAGVGGDLGRTALIAALEGSALRETSKGRYGFAVPLAASAVYAELPGPVREGLHDRAAGMLAAREPVPWARIARHWRGGGRTEDWLRAAEHLVNEDEAAVALLEEALDAGGLPPEKRGRLALTLARGAVLGRRSDGTARVLRGIVEDPALPAADRGEIRLELGLLLHNRKRRFEEGREELRAAAEELAEAGRPALAALAMAALANPFFPGASLAENVVWLERAEAAAEASGDHAARTATAACRATVLMNTGDPEAWRLVERLPRDGVDRAARQQVARGLCNTANGAVYLGHYRRADELLTEGIELAARSGAPFLERVGRGTALFRDWLTGRWEGLAERCTGLVAEDGSASDARVVLALLALAKGDWAAVRDWLPRGASPDPPDTLCETCEAPVAATAAGAHIRLLLARQDVESAAEAATSAWAWLGRKGVWVWAAELAPWVVEAHTRAGQRQSAQRVVAEFAAGLTGRDAPSATAALLWCRAVLAEADGELTEARARFRQAGVAYAGLPHPYARALMAEGAGRCALLGGGDEVDEAVGELTSCVEKLTDLGAVWDAARVRATLRAHRPEASRRPPGRPAYAERMSPREGEVAELAATGLTNREIAATLYLSPRTVEQHVARAMRKLGIASRQGLANEVSRARPSYGNGEGVGGGGAEGGTT</sequence>
<gene>
    <name evidence="5" type="ORF">GCM10011583_63100</name>
</gene>
<dbReference type="PROSITE" id="PS50043">
    <property type="entry name" value="HTH_LUXR_2"/>
    <property type="match status" value="1"/>
</dbReference>
<dbReference type="PROSITE" id="PS00622">
    <property type="entry name" value="HTH_LUXR_1"/>
    <property type="match status" value="1"/>
</dbReference>
<name>A0ABQ2ESF6_9ACTN</name>
<dbReference type="SUPFAM" id="SSF52540">
    <property type="entry name" value="P-loop containing nucleoside triphosphate hydrolases"/>
    <property type="match status" value="1"/>
</dbReference>
<accession>A0ABQ2ESF6</accession>
<evidence type="ECO:0000256" key="2">
    <source>
        <dbReference type="ARBA" id="ARBA00022840"/>
    </source>
</evidence>
<dbReference type="SUPFAM" id="SSF46894">
    <property type="entry name" value="C-terminal effector domain of the bipartite response regulators"/>
    <property type="match status" value="1"/>
</dbReference>